<comment type="caution">
    <text evidence="1">The sequence shown here is derived from an EMBL/GenBank/DDBJ whole genome shotgun (WGS) entry which is preliminary data.</text>
</comment>
<evidence type="ECO:0000313" key="2">
    <source>
        <dbReference type="Proteomes" id="UP000271548"/>
    </source>
</evidence>
<dbReference type="RefSeq" id="WP_120674259.1">
    <property type="nucleotide sequence ID" value="NZ_RAZS01000002.1"/>
</dbReference>
<protein>
    <submittedName>
        <fullName evidence="1">Uncharacterized protein</fullName>
    </submittedName>
</protein>
<evidence type="ECO:0000313" key="1">
    <source>
        <dbReference type="EMBL" id="RKN22153.1"/>
    </source>
</evidence>
<accession>A0ABX9REI7</accession>
<dbReference type="Proteomes" id="UP000271548">
    <property type="component" value="Unassembled WGS sequence"/>
</dbReference>
<reference evidence="1 2" key="1">
    <citation type="submission" date="2018-09" db="EMBL/GenBank/DDBJ databases">
        <title>Micromonospora sp. nov. MS1-9, isolated from a root of Musa sp.</title>
        <authorList>
            <person name="Kuncharoen N."/>
            <person name="Kudo T."/>
            <person name="Ohkuma M."/>
            <person name="Yuki M."/>
            <person name="Tanasupawat S."/>
        </authorList>
    </citation>
    <scope>NUCLEOTIDE SEQUENCE [LARGE SCALE GENOMIC DNA]</scope>
    <source>
        <strain evidence="1 2">NGC1-4</strain>
    </source>
</reference>
<dbReference type="EMBL" id="RAZS01000002">
    <property type="protein sequence ID" value="RKN22153.1"/>
    <property type="molecule type" value="Genomic_DNA"/>
</dbReference>
<sequence>MFLGGDDRSHAWLTLEGEDWEPFRSHPCNLDVATGEPELLYVTSLFERSAGLARYRVILLLDDACVRSTHFPREEW</sequence>
<name>A0ABX9REI7_9ACTN</name>
<organism evidence="1 2">
    <name type="scientific">Micromonospora musae</name>
    <dbReference type="NCBI Taxonomy" id="1894970"/>
    <lineage>
        <taxon>Bacteria</taxon>
        <taxon>Bacillati</taxon>
        <taxon>Actinomycetota</taxon>
        <taxon>Actinomycetes</taxon>
        <taxon>Micromonosporales</taxon>
        <taxon>Micromonosporaceae</taxon>
        <taxon>Micromonospora</taxon>
    </lineage>
</organism>
<proteinExistence type="predicted"/>
<keyword evidence="2" id="KW-1185">Reference proteome</keyword>
<gene>
    <name evidence="1" type="ORF">D7147_05450</name>
</gene>